<evidence type="ECO:0000256" key="1">
    <source>
        <dbReference type="SAM" id="MobiDB-lite"/>
    </source>
</evidence>
<protein>
    <recommendedName>
        <fullName evidence="5">Secreted protein</fullName>
    </recommendedName>
</protein>
<keyword evidence="2" id="KW-0472">Membrane</keyword>
<name>A0A6V8K893_9ACTN</name>
<keyword evidence="2" id="KW-0812">Transmembrane</keyword>
<accession>A0A6V8K893</accession>
<reference evidence="3 4" key="2">
    <citation type="submission" date="2020-03" db="EMBL/GenBank/DDBJ databases">
        <authorList>
            <person name="Ichikawa N."/>
            <person name="Kimura A."/>
            <person name="Kitahashi Y."/>
            <person name="Uohara A."/>
        </authorList>
    </citation>
    <scope>NUCLEOTIDE SEQUENCE [LARGE SCALE GENOMIC DNA]</scope>
    <source>
        <strain evidence="3 4">NBRC 108639</strain>
    </source>
</reference>
<organism evidence="3 4">
    <name type="scientific">Phytohabitans houttuyneae</name>
    <dbReference type="NCBI Taxonomy" id="1076126"/>
    <lineage>
        <taxon>Bacteria</taxon>
        <taxon>Bacillati</taxon>
        <taxon>Actinomycetota</taxon>
        <taxon>Actinomycetes</taxon>
        <taxon>Micromonosporales</taxon>
        <taxon>Micromonosporaceae</taxon>
    </lineage>
</organism>
<evidence type="ECO:0000313" key="4">
    <source>
        <dbReference type="Proteomes" id="UP000482800"/>
    </source>
</evidence>
<proteinExistence type="predicted"/>
<evidence type="ECO:0008006" key="5">
    <source>
        <dbReference type="Google" id="ProtNLM"/>
    </source>
</evidence>
<dbReference type="EMBL" id="BLPF01000001">
    <property type="protein sequence ID" value="GFJ78508.1"/>
    <property type="molecule type" value="Genomic_DNA"/>
</dbReference>
<gene>
    <name evidence="3" type="ORF">Phou_026880</name>
</gene>
<keyword evidence="2" id="KW-1133">Transmembrane helix</keyword>
<evidence type="ECO:0000256" key="2">
    <source>
        <dbReference type="SAM" id="Phobius"/>
    </source>
</evidence>
<dbReference type="Proteomes" id="UP000482800">
    <property type="component" value="Unassembled WGS sequence"/>
</dbReference>
<sequence length="214" mass="24734">MSGNYYRMSATQIVVIVIVVLAVIAAAGAGWMLYRRWSLRHRFGPEYDRLVAEREGRTAAERELRERQRRHAELDRRPLSPESRARFAAEWEEIQIRFVESPVEAVNAAEDLVSRMAAERGYPAGDFEEQAAYLSVEHAHSLDHYRQAHAVRESVDRGESDTEQLREALVHYREMVTELLGREPVPAARHHEPESMPAEHGEQMPTTERYETNR</sequence>
<comment type="caution">
    <text evidence="3">The sequence shown here is derived from an EMBL/GenBank/DDBJ whole genome shotgun (WGS) entry which is preliminary data.</text>
</comment>
<feature type="region of interest" description="Disordered" evidence="1">
    <location>
        <begin position="181"/>
        <end position="214"/>
    </location>
</feature>
<dbReference type="AlphaFoldDB" id="A0A6V8K893"/>
<reference evidence="3 4" key="1">
    <citation type="submission" date="2020-03" db="EMBL/GenBank/DDBJ databases">
        <title>Whole genome shotgun sequence of Phytohabitans houttuyneae NBRC 108639.</title>
        <authorList>
            <person name="Komaki H."/>
            <person name="Tamura T."/>
        </authorList>
    </citation>
    <scope>NUCLEOTIDE SEQUENCE [LARGE SCALE GENOMIC DNA]</scope>
    <source>
        <strain evidence="3 4">NBRC 108639</strain>
    </source>
</reference>
<feature type="compositionally biased region" description="Basic and acidic residues" evidence="1">
    <location>
        <begin position="189"/>
        <end position="214"/>
    </location>
</feature>
<keyword evidence="4" id="KW-1185">Reference proteome</keyword>
<evidence type="ECO:0000313" key="3">
    <source>
        <dbReference type="EMBL" id="GFJ78508.1"/>
    </source>
</evidence>
<feature type="transmembrane region" description="Helical" evidence="2">
    <location>
        <begin position="12"/>
        <end position="34"/>
    </location>
</feature>